<dbReference type="Proteomes" id="UP000789920">
    <property type="component" value="Unassembled WGS sequence"/>
</dbReference>
<evidence type="ECO:0000313" key="1">
    <source>
        <dbReference type="EMBL" id="CAG8787984.1"/>
    </source>
</evidence>
<dbReference type="EMBL" id="CAJVQC010049681">
    <property type="protein sequence ID" value="CAG8787984.1"/>
    <property type="molecule type" value="Genomic_DNA"/>
</dbReference>
<organism evidence="1 2">
    <name type="scientific">Racocetra persica</name>
    <dbReference type="NCBI Taxonomy" id="160502"/>
    <lineage>
        <taxon>Eukaryota</taxon>
        <taxon>Fungi</taxon>
        <taxon>Fungi incertae sedis</taxon>
        <taxon>Mucoromycota</taxon>
        <taxon>Glomeromycotina</taxon>
        <taxon>Glomeromycetes</taxon>
        <taxon>Diversisporales</taxon>
        <taxon>Gigasporaceae</taxon>
        <taxon>Racocetra</taxon>
    </lineage>
</organism>
<sequence>MDKLVKVIKTKQSQAIILFKFLYSRRAPKSKKDRDEVKLYRNSMRILNNLLQNISKDI</sequence>
<reference evidence="1" key="1">
    <citation type="submission" date="2021-06" db="EMBL/GenBank/DDBJ databases">
        <authorList>
            <person name="Kallberg Y."/>
            <person name="Tangrot J."/>
            <person name="Rosling A."/>
        </authorList>
    </citation>
    <scope>NUCLEOTIDE SEQUENCE</scope>
    <source>
        <strain evidence="1">MA461A</strain>
    </source>
</reference>
<comment type="caution">
    <text evidence="1">The sequence shown here is derived from an EMBL/GenBank/DDBJ whole genome shotgun (WGS) entry which is preliminary data.</text>
</comment>
<keyword evidence="2" id="KW-1185">Reference proteome</keyword>
<proteinExistence type="predicted"/>
<gene>
    <name evidence="1" type="ORF">RPERSI_LOCUS18632</name>
</gene>
<evidence type="ECO:0000313" key="2">
    <source>
        <dbReference type="Proteomes" id="UP000789920"/>
    </source>
</evidence>
<protein>
    <submittedName>
        <fullName evidence="1">31161_t:CDS:1</fullName>
    </submittedName>
</protein>
<accession>A0ACA9RDC2</accession>
<feature type="non-terminal residue" evidence="1">
    <location>
        <position position="58"/>
    </location>
</feature>
<name>A0ACA9RDC2_9GLOM</name>